<dbReference type="InterPro" id="IPR023346">
    <property type="entry name" value="Lysozyme-like_dom_sf"/>
</dbReference>
<comment type="catalytic activity">
    <reaction evidence="10">
        <text>Preferential cleavage: (Ac)2-L-Lys-D-Ala-|-D-Ala. Also transpeptidation of peptidyl-alanyl moieties that are N-acyl substituents of D-alanine.</text>
        <dbReference type="EC" id="3.4.16.4"/>
    </reaction>
</comment>
<protein>
    <submittedName>
        <fullName evidence="13">Penicillin-binding protein 1B</fullName>
    </submittedName>
</protein>
<dbReference type="PANTHER" id="PTHR32282">
    <property type="entry name" value="BINDING PROTEIN TRANSPEPTIDASE, PUTATIVE-RELATED"/>
    <property type="match status" value="1"/>
</dbReference>
<evidence type="ECO:0000256" key="3">
    <source>
        <dbReference type="ARBA" id="ARBA00022475"/>
    </source>
</evidence>
<evidence type="ECO:0000256" key="1">
    <source>
        <dbReference type="ARBA" id="ARBA00004236"/>
    </source>
</evidence>
<dbReference type="InterPro" id="IPR050396">
    <property type="entry name" value="Glycosyltr_51/Transpeptidase"/>
</dbReference>
<keyword evidence="8" id="KW-0472">Membrane</keyword>
<keyword evidence="5" id="KW-0808">Transferase</keyword>
<evidence type="ECO:0000313" key="14">
    <source>
        <dbReference type="Proteomes" id="UP000255163"/>
    </source>
</evidence>
<dbReference type="InterPro" id="IPR001264">
    <property type="entry name" value="Glyco_trans_51"/>
</dbReference>
<feature type="domain" description="Glycosyl transferase family 51" evidence="12">
    <location>
        <begin position="2"/>
        <end position="83"/>
    </location>
</feature>
<dbReference type="SUPFAM" id="SSF53955">
    <property type="entry name" value="Lysozyme-like"/>
    <property type="match status" value="1"/>
</dbReference>
<dbReference type="GO" id="GO:0008955">
    <property type="term" value="F:peptidoglycan glycosyltransferase activity"/>
    <property type="evidence" value="ECO:0007669"/>
    <property type="project" value="UniProtKB-EC"/>
</dbReference>
<gene>
    <name evidence="13" type="primary">mrcB_2</name>
    <name evidence="13" type="ORF">NCTC12123_05449</name>
</gene>
<dbReference type="Pfam" id="PF00912">
    <property type="entry name" value="Transgly"/>
    <property type="match status" value="1"/>
</dbReference>
<proteinExistence type="predicted"/>
<evidence type="ECO:0000256" key="11">
    <source>
        <dbReference type="ARBA" id="ARBA00049902"/>
    </source>
</evidence>
<keyword evidence="3" id="KW-1003">Cell membrane</keyword>
<dbReference type="AlphaFoldDB" id="A0A376FKC9"/>
<evidence type="ECO:0000256" key="9">
    <source>
        <dbReference type="ARBA" id="ARBA00023316"/>
    </source>
</evidence>
<evidence type="ECO:0000256" key="4">
    <source>
        <dbReference type="ARBA" id="ARBA00022676"/>
    </source>
</evidence>
<dbReference type="GO" id="GO:0009002">
    <property type="term" value="F:serine-type D-Ala-D-Ala carboxypeptidase activity"/>
    <property type="evidence" value="ECO:0007669"/>
    <property type="project" value="UniProtKB-EC"/>
</dbReference>
<dbReference type="GO" id="GO:0071555">
    <property type="term" value="P:cell wall organization"/>
    <property type="evidence" value="ECO:0007669"/>
    <property type="project" value="UniProtKB-KW"/>
</dbReference>
<name>A0A376FKC9_ENTAS</name>
<accession>A0A376FKC9</accession>
<evidence type="ECO:0000313" key="13">
    <source>
        <dbReference type="EMBL" id="STD26171.1"/>
    </source>
</evidence>
<evidence type="ECO:0000256" key="6">
    <source>
        <dbReference type="ARBA" id="ARBA00022960"/>
    </source>
</evidence>
<keyword evidence="4" id="KW-0328">Glycosyltransferase</keyword>
<dbReference type="Gene3D" id="1.10.3810.10">
    <property type="entry name" value="Biosynthetic peptidoglycan transglycosylase-like"/>
    <property type="match status" value="1"/>
</dbReference>
<comment type="catalytic activity">
    <reaction evidence="11">
        <text>[GlcNAc-(1-&gt;4)-Mur2Ac(oyl-L-Ala-gamma-D-Glu-L-Lys-D-Ala-D-Ala)](n)-di-trans,octa-cis-undecaprenyl diphosphate + beta-D-GlcNAc-(1-&gt;4)-Mur2Ac(oyl-L-Ala-gamma-D-Glu-L-Lys-D-Ala-D-Ala)-di-trans,octa-cis-undecaprenyl diphosphate = [GlcNAc-(1-&gt;4)-Mur2Ac(oyl-L-Ala-gamma-D-Glu-L-Lys-D-Ala-D-Ala)](n+1)-di-trans,octa-cis-undecaprenyl diphosphate + di-trans,octa-cis-undecaprenyl diphosphate + H(+)</text>
        <dbReference type="Rhea" id="RHEA:23708"/>
        <dbReference type="Rhea" id="RHEA-COMP:9602"/>
        <dbReference type="Rhea" id="RHEA-COMP:9603"/>
        <dbReference type="ChEBI" id="CHEBI:15378"/>
        <dbReference type="ChEBI" id="CHEBI:58405"/>
        <dbReference type="ChEBI" id="CHEBI:60033"/>
        <dbReference type="ChEBI" id="CHEBI:78435"/>
        <dbReference type="EC" id="2.4.99.28"/>
    </reaction>
</comment>
<comment type="subcellular location">
    <subcellularLocation>
        <location evidence="1">Cell membrane</location>
    </subcellularLocation>
</comment>
<evidence type="ECO:0000256" key="8">
    <source>
        <dbReference type="ARBA" id="ARBA00023136"/>
    </source>
</evidence>
<organism evidence="13 14">
    <name type="scientific">Enterobacter asburiae</name>
    <dbReference type="NCBI Taxonomy" id="61645"/>
    <lineage>
        <taxon>Bacteria</taxon>
        <taxon>Pseudomonadati</taxon>
        <taxon>Pseudomonadota</taxon>
        <taxon>Gammaproteobacteria</taxon>
        <taxon>Enterobacterales</taxon>
        <taxon>Enterobacteriaceae</taxon>
        <taxon>Enterobacter</taxon>
        <taxon>Enterobacter cloacae complex</taxon>
    </lineage>
</organism>
<comment type="pathway">
    <text evidence="2">Cell wall biogenesis; peptidoglycan biosynthesis.</text>
</comment>
<dbReference type="GO" id="GO:0009252">
    <property type="term" value="P:peptidoglycan biosynthetic process"/>
    <property type="evidence" value="ECO:0007669"/>
    <property type="project" value="UniProtKB-KW"/>
</dbReference>
<evidence type="ECO:0000256" key="7">
    <source>
        <dbReference type="ARBA" id="ARBA00022984"/>
    </source>
</evidence>
<evidence type="ECO:0000259" key="12">
    <source>
        <dbReference type="Pfam" id="PF00912"/>
    </source>
</evidence>
<dbReference type="GO" id="GO:0008360">
    <property type="term" value="P:regulation of cell shape"/>
    <property type="evidence" value="ECO:0007669"/>
    <property type="project" value="UniProtKB-KW"/>
</dbReference>
<dbReference type="GO" id="GO:0030288">
    <property type="term" value="C:outer membrane-bounded periplasmic space"/>
    <property type="evidence" value="ECO:0007669"/>
    <property type="project" value="TreeGrafter"/>
</dbReference>
<keyword evidence="6" id="KW-0133">Cell shape</keyword>
<sequence length="112" mass="13052">MKNLFLSSERSYWRKANEAYMAVLMDARYSKDRILELYMNEVYLGQSGDNEIRGFPLASLYYFGRPVEELSLDQQALLVGMVKGRPFITRGVTRNWRWSVVTSFCVCCNSSR</sequence>
<keyword evidence="9" id="KW-0961">Cell wall biogenesis/degradation</keyword>
<reference evidence="13 14" key="1">
    <citation type="submission" date="2018-06" db="EMBL/GenBank/DDBJ databases">
        <authorList>
            <consortium name="Pathogen Informatics"/>
            <person name="Doyle S."/>
        </authorList>
    </citation>
    <scope>NUCLEOTIDE SEQUENCE [LARGE SCALE GENOMIC DNA]</scope>
    <source>
        <strain evidence="13 14">NCTC12123</strain>
    </source>
</reference>
<dbReference type="PANTHER" id="PTHR32282:SF11">
    <property type="entry name" value="PENICILLIN-BINDING PROTEIN 1B"/>
    <property type="match status" value="1"/>
</dbReference>
<evidence type="ECO:0000256" key="5">
    <source>
        <dbReference type="ARBA" id="ARBA00022679"/>
    </source>
</evidence>
<evidence type="ECO:0000256" key="10">
    <source>
        <dbReference type="ARBA" id="ARBA00034000"/>
    </source>
</evidence>
<evidence type="ECO:0000256" key="2">
    <source>
        <dbReference type="ARBA" id="ARBA00004752"/>
    </source>
</evidence>
<keyword evidence="7" id="KW-0573">Peptidoglycan synthesis</keyword>
<dbReference type="GO" id="GO:0005886">
    <property type="term" value="C:plasma membrane"/>
    <property type="evidence" value="ECO:0007669"/>
    <property type="project" value="UniProtKB-SubCell"/>
</dbReference>
<dbReference type="InterPro" id="IPR036950">
    <property type="entry name" value="PBP_transglycosylase"/>
</dbReference>
<dbReference type="EMBL" id="UFYI01000007">
    <property type="protein sequence ID" value="STD26171.1"/>
    <property type="molecule type" value="Genomic_DNA"/>
</dbReference>
<dbReference type="Proteomes" id="UP000255163">
    <property type="component" value="Unassembled WGS sequence"/>
</dbReference>